<evidence type="ECO:0000313" key="1">
    <source>
        <dbReference type="EMBL" id="JAE15177.1"/>
    </source>
</evidence>
<protein>
    <submittedName>
        <fullName evidence="1">Uncharacterized protein</fullName>
    </submittedName>
</protein>
<accession>A0A0A9FSD5</accession>
<dbReference type="EMBL" id="GBRH01182719">
    <property type="protein sequence ID" value="JAE15177.1"/>
    <property type="molecule type" value="Transcribed_RNA"/>
</dbReference>
<dbReference type="AlphaFoldDB" id="A0A0A9FSD5"/>
<proteinExistence type="predicted"/>
<reference evidence="1" key="1">
    <citation type="submission" date="2014-09" db="EMBL/GenBank/DDBJ databases">
        <authorList>
            <person name="Magalhaes I.L.F."/>
            <person name="Oliveira U."/>
            <person name="Santos F.R."/>
            <person name="Vidigal T.H.D.A."/>
            <person name="Brescovit A.D."/>
            <person name="Santos A.J."/>
        </authorList>
    </citation>
    <scope>NUCLEOTIDE SEQUENCE</scope>
    <source>
        <tissue evidence="1">Shoot tissue taken approximately 20 cm above the soil surface</tissue>
    </source>
</reference>
<name>A0A0A9FSD5_ARUDO</name>
<sequence length="29" mass="3107">MGLSSAGNTFQLPSLYLDLNPRLAKVATQ</sequence>
<organism evidence="1">
    <name type="scientific">Arundo donax</name>
    <name type="common">Giant reed</name>
    <name type="synonym">Donax arundinaceus</name>
    <dbReference type="NCBI Taxonomy" id="35708"/>
    <lineage>
        <taxon>Eukaryota</taxon>
        <taxon>Viridiplantae</taxon>
        <taxon>Streptophyta</taxon>
        <taxon>Embryophyta</taxon>
        <taxon>Tracheophyta</taxon>
        <taxon>Spermatophyta</taxon>
        <taxon>Magnoliopsida</taxon>
        <taxon>Liliopsida</taxon>
        <taxon>Poales</taxon>
        <taxon>Poaceae</taxon>
        <taxon>PACMAD clade</taxon>
        <taxon>Arundinoideae</taxon>
        <taxon>Arundineae</taxon>
        <taxon>Arundo</taxon>
    </lineage>
</organism>
<reference evidence="1" key="2">
    <citation type="journal article" date="2015" name="Data Brief">
        <title>Shoot transcriptome of the giant reed, Arundo donax.</title>
        <authorList>
            <person name="Barrero R.A."/>
            <person name="Guerrero F.D."/>
            <person name="Moolhuijzen P."/>
            <person name="Goolsby J.A."/>
            <person name="Tidwell J."/>
            <person name="Bellgard S.E."/>
            <person name="Bellgard M.I."/>
        </authorList>
    </citation>
    <scope>NUCLEOTIDE SEQUENCE</scope>
    <source>
        <tissue evidence="1">Shoot tissue taken approximately 20 cm above the soil surface</tissue>
    </source>
</reference>